<protein>
    <submittedName>
        <fullName evidence="2">Uncharacterized protein</fullName>
    </submittedName>
</protein>
<reference evidence="2" key="1">
    <citation type="submission" date="2014-09" db="EMBL/GenBank/DDBJ databases">
        <authorList>
            <person name="Magalhaes I.L.F."/>
            <person name="Oliveira U."/>
            <person name="Santos F.R."/>
            <person name="Vidigal T.H.D.A."/>
            <person name="Brescovit A.D."/>
            <person name="Santos A.J."/>
        </authorList>
    </citation>
    <scope>NUCLEOTIDE SEQUENCE</scope>
    <source>
        <tissue evidence="2">Shoot tissue taken approximately 20 cm above the soil surface</tissue>
    </source>
</reference>
<sequence>MRPRTFSRGSLLLPPPPAPLPLRGRPPGRPPRRCFTT</sequence>
<dbReference type="AlphaFoldDB" id="A0A0A9F309"/>
<proteinExistence type="predicted"/>
<organism evidence="2">
    <name type="scientific">Arundo donax</name>
    <name type="common">Giant reed</name>
    <name type="synonym">Donax arundinaceus</name>
    <dbReference type="NCBI Taxonomy" id="35708"/>
    <lineage>
        <taxon>Eukaryota</taxon>
        <taxon>Viridiplantae</taxon>
        <taxon>Streptophyta</taxon>
        <taxon>Embryophyta</taxon>
        <taxon>Tracheophyta</taxon>
        <taxon>Spermatophyta</taxon>
        <taxon>Magnoliopsida</taxon>
        <taxon>Liliopsida</taxon>
        <taxon>Poales</taxon>
        <taxon>Poaceae</taxon>
        <taxon>PACMAD clade</taxon>
        <taxon>Arundinoideae</taxon>
        <taxon>Arundineae</taxon>
        <taxon>Arundo</taxon>
    </lineage>
</organism>
<feature type="region of interest" description="Disordered" evidence="1">
    <location>
        <begin position="1"/>
        <end position="37"/>
    </location>
</feature>
<accession>A0A0A9F309</accession>
<evidence type="ECO:0000256" key="1">
    <source>
        <dbReference type="SAM" id="MobiDB-lite"/>
    </source>
</evidence>
<name>A0A0A9F309_ARUDO</name>
<evidence type="ECO:0000313" key="2">
    <source>
        <dbReference type="EMBL" id="JAE07430.1"/>
    </source>
</evidence>
<reference evidence="2" key="2">
    <citation type="journal article" date="2015" name="Data Brief">
        <title>Shoot transcriptome of the giant reed, Arundo donax.</title>
        <authorList>
            <person name="Barrero R.A."/>
            <person name="Guerrero F.D."/>
            <person name="Moolhuijzen P."/>
            <person name="Goolsby J.A."/>
            <person name="Tidwell J."/>
            <person name="Bellgard S.E."/>
            <person name="Bellgard M.I."/>
        </authorList>
    </citation>
    <scope>NUCLEOTIDE SEQUENCE</scope>
    <source>
        <tissue evidence="2">Shoot tissue taken approximately 20 cm above the soil surface</tissue>
    </source>
</reference>
<dbReference type="EMBL" id="GBRH01190466">
    <property type="protein sequence ID" value="JAE07430.1"/>
    <property type="molecule type" value="Transcribed_RNA"/>
</dbReference>